<evidence type="ECO:0000256" key="1">
    <source>
        <dbReference type="ARBA" id="ARBA00004225"/>
    </source>
</evidence>
<evidence type="ECO:0000256" key="10">
    <source>
        <dbReference type="RuleBase" id="RU000488"/>
    </source>
</evidence>
<keyword evidence="7" id="KW-0496">Mitochondrion</keyword>
<evidence type="ECO:0000256" key="8">
    <source>
        <dbReference type="ARBA" id="ARBA00023136"/>
    </source>
</evidence>
<evidence type="ECO:0000313" key="13">
    <source>
        <dbReference type="Proteomes" id="UP000094065"/>
    </source>
</evidence>
<sequence length="372" mass="40476">MSDNHGESSKHVLGSQTSMVNDQINKGNNNGKGKGSGETSPAVDFGAGVVAGVAGLVVGQPFDLVKSRFQSPSFSGKYTSTFGALSAILKEEKFRGLFKGVMSPMAGIAFINGVVFTSYSFFMKLQLPPGSQQEPNLGQIYLAGTGSGVVASLLTCPTELIKVSPIDSRDRWFMYCSQIRQQSAPPSLKLTTIGVLKSIVRQDGIRGIFRGLSATALRDTAYGPYFFTYEATLRLFRWMKRPPLPPAHHGPTHEGYTLIDEAEMELKSGLGWPELMAAGGVAGVLAWLVTFPVDVFKTRMQGFTWPNALDPSQPRPSPPSFRHVARDALRKEGWRVMFAGLGPTLIRSVLFSELVVTLLMYGRLSAITEPYQ</sequence>
<keyword evidence="13" id="KW-1185">Reference proteome</keyword>
<dbReference type="AlphaFoldDB" id="A0A1E3I594"/>
<feature type="repeat" description="Solcar" evidence="9">
    <location>
        <begin position="135"/>
        <end position="236"/>
    </location>
</feature>
<dbReference type="OrthoDB" id="14252at2759"/>
<evidence type="ECO:0000256" key="4">
    <source>
        <dbReference type="ARBA" id="ARBA00022692"/>
    </source>
</evidence>
<dbReference type="GO" id="GO:0022857">
    <property type="term" value="F:transmembrane transporter activity"/>
    <property type="evidence" value="ECO:0007669"/>
    <property type="project" value="TreeGrafter"/>
</dbReference>
<keyword evidence="4 9" id="KW-0812">Transmembrane</keyword>
<dbReference type="PROSITE" id="PS50920">
    <property type="entry name" value="SOLCAR"/>
    <property type="match status" value="3"/>
</dbReference>
<keyword evidence="6 11" id="KW-1133">Transmembrane helix</keyword>
<reference evidence="12 13" key="1">
    <citation type="submission" date="2016-06" db="EMBL/GenBank/DDBJ databases">
        <title>Evolution of pathogenesis and genome organization in the Tremellales.</title>
        <authorList>
            <person name="Cuomo C."/>
            <person name="Litvintseva A."/>
            <person name="Heitman J."/>
            <person name="Chen Y."/>
            <person name="Sun S."/>
            <person name="Springer D."/>
            <person name="Dromer F."/>
            <person name="Young S."/>
            <person name="Zeng Q."/>
            <person name="Chapman S."/>
            <person name="Gujja S."/>
            <person name="Saif S."/>
            <person name="Birren B."/>
        </authorList>
    </citation>
    <scope>NUCLEOTIDE SEQUENCE [LARGE SCALE GENOMIC DNA]</scope>
    <source>
        <strain evidence="12 13">CBS 6039</strain>
    </source>
</reference>
<dbReference type="Gene3D" id="1.50.40.10">
    <property type="entry name" value="Mitochondrial carrier domain"/>
    <property type="match status" value="2"/>
</dbReference>
<feature type="repeat" description="Solcar" evidence="9">
    <location>
        <begin position="39"/>
        <end position="125"/>
    </location>
</feature>
<proteinExistence type="inferred from homology"/>
<dbReference type="InterPro" id="IPR050567">
    <property type="entry name" value="Mitochondrial_Carrier"/>
</dbReference>
<keyword evidence="3 10" id="KW-0813">Transport</keyword>
<dbReference type="Proteomes" id="UP000094065">
    <property type="component" value="Unassembled WGS sequence"/>
</dbReference>
<evidence type="ECO:0000256" key="5">
    <source>
        <dbReference type="ARBA" id="ARBA00022737"/>
    </source>
</evidence>
<dbReference type="InterPro" id="IPR023395">
    <property type="entry name" value="MCP_dom_sf"/>
</dbReference>
<dbReference type="EMBL" id="AWGJ01000002">
    <property type="protein sequence ID" value="ODN82986.1"/>
    <property type="molecule type" value="Genomic_DNA"/>
</dbReference>
<evidence type="ECO:0000256" key="6">
    <source>
        <dbReference type="ARBA" id="ARBA00022989"/>
    </source>
</evidence>
<comment type="subcellular location">
    <subcellularLocation>
        <location evidence="1">Mitochondrion membrane</location>
        <topology evidence="1">Multi-pass membrane protein</topology>
    </subcellularLocation>
</comment>
<dbReference type="PANTHER" id="PTHR45624">
    <property type="entry name" value="MITOCHONDRIAL BASIC AMINO ACIDS TRANSPORTER-RELATED"/>
    <property type="match status" value="1"/>
</dbReference>
<gene>
    <name evidence="12" type="ORF">L202_01222</name>
</gene>
<comment type="similarity">
    <text evidence="2 10">Belongs to the mitochondrial carrier (TC 2.A.29) family.</text>
</comment>
<keyword evidence="5" id="KW-0677">Repeat</keyword>
<evidence type="ECO:0000256" key="9">
    <source>
        <dbReference type="PROSITE-ProRule" id="PRU00282"/>
    </source>
</evidence>
<evidence type="ECO:0000313" key="12">
    <source>
        <dbReference type="EMBL" id="ODN82986.1"/>
    </source>
</evidence>
<keyword evidence="8 9" id="KW-0472">Membrane</keyword>
<feature type="repeat" description="Solcar" evidence="9">
    <location>
        <begin position="270"/>
        <end position="367"/>
    </location>
</feature>
<evidence type="ECO:0000256" key="7">
    <source>
        <dbReference type="ARBA" id="ARBA00023128"/>
    </source>
</evidence>
<evidence type="ECO:0000256" key="2">
    <source>
        <dbReference type="ARBA" id="ARBA00006375"/>
    </source>
</evidence>
<comment type="caution">
    <text evidence="12">The sequence shown here is derived from an EMBL/GenBank/DDBJ whole genome shotgun (WGS) entry which is preliminary data.</text>
</comment>
<dbReference type="GeneID" id="30152531"/>
<organism evidence="12 13">
    <name type="scientific">Cryptococcus amylolentus CBS 6039</name>
    <dbReference type="NCBI Taxonomy" id="1295533"/>
    <lineage>
        <taxon>Eukaryota</taxon>
        <taxon>Fungi</taxon>
        <taxon>Dikarya</taxon>
        <taxon>Basidiomycota</taxon>
        <taxon>Agaricomycotina</taxon>
        <taxon>Tremellomycetes</taxon>
        <taxon>Tremellales</taxon>
        <taxon>Cryptococcaceae</taxon>
        <taxon>Cryptococcus</taxon>
    </lineage>
</organism>
<evidence type="ECO:0000256" key="3">
    <source>
        <dbReference type="ARBA" id="ARBA00022448"/>
    </source>
</evidence>
<dbReference type="RefSeq" id="XP_018996986.1">
    <property type="nucleotide sequence ID" value="XM_019134559.1"/>
</dbReference>
<accession>A0A1E3I594</accession>
<protein>
    <submittedName>
        <fullName evidence="12">Uncharacterized protein</fullName>
    </submittedName>
</protein>
<dbReference type="SUPFAM" id="SSF103506">
    <property type="entry name" value="Mitochondrial carrier"/>
    <property type="match status" value="1"/>
</dbReference>
<dbReference type="PANTHER" id="PTHR45624:SF10">
    <property type="entry name" value="SLC (SOLUTE CARRIER) HOMOLOG"/>
    <property type="match status" value="1"/>
</dbReference>
<evidence type="ECO:0000256" key="11">
    <source>
        <dbReference type="SAM" id="Phobius"/>
    </source>
</evidence>
<dbReference type="InterPro" id="IPR018108">
    <property type="entry name" value="MCP_transmembrane"/>
</dbReference>
<feature type="transmembrane region" description="Helical" evidence="11">
    <location>
        <begin position="100"/>
        <end position="122"/>
    </location>
</feature>
<name>A0A1E3I594_9TREE</name>
<dbReference type="Pfam" id="PF00153">
    <property type="entry name" value="Mito_carr"/>
    <property type="match status" value="3"/>
</dbReference>
<dbReference type="GO" id="GO:0031966">
    <property type="term" value="C:mitochondrial membrane"/>
    <property type="evidence" value="ECO:0007669"/>
    <property type="project" value="UniProtKB-SubCell"/>
</dbReference>